<dbReference type="PROSITE" id="PS00893">
    <property type="entry name" value="NUDIX_BOX"/>
    <property type="match status" value="1"/>
</dbReference>
<keyword evidence="2" id="KW-0479">Metal-binding</keyword>
<dbReference type="GO" id="GO:0005829">
    <property type="term" value="C:cytosol"/>
    <property type="evidence" value="ECO:0007669"/>
    <property type="project" value="TreeGrafter"/>
</dbReference>
<dbReference type="GO" id="GO:0035529">
    <property type="term" value="F:NADH pyrophosphatase activity"/>
    <property type="evidence" value="ECO:0007669"/>
    <property type="project" value="TreeGrafter"/>
</dbReference>
<dbReference type="AlphaFoldDB" id="A0A1M5EAI4"/>
<dbReference type="STRING" id="1124188.SAMN05444377_11834"/>
<proteinExistence type="inferred from homology"/>
<dbReference type="GO" id="GO:0006742">
    <property type="term" value="P:NADP+ catabolic process"/>
    <property type="evidence" value="ECO:0007669"/>
    <property type="project" value="TreeGrafter"/>
</dbReference>
<dbReference type="PANTHER" id="PTHR42904">
    <property type="entry name" value="NUDIX HYDROLASE, NUDC SUBFAMILY"/>
    <property type="match status" value="1"/>
</dbReference>
<protein>
    <submittedName>
        <fullName evidence="7">ADP-ribose pyrophosphatase YjhB, NUDIX family</fullName>
    </submittedName>
</protein>
<dbReference type="GO" id="GO:0019677">
    <property type="term" value="P:NAD+ catabolic process"/>
    <property type="evidence" value="ECO:0007669"/>
    <property type="project" value="TreeGrafter"/>
</dbReference>
<dbReference type="PANTHER" id="PTHR42904:SF12">
    <property type="entry name" value="ADP-RIBOSE PYROPHOSPHATASE-RELATED"/>
    <property type="match status" value="1"/>
</dbReference>
<evidence type="ECO:0000313" key="8">
    <source>
        <dbReference type="Proteomes" id="UP000184147"/>
    </source>
</evidence>
<accession>A0A1M5EAI4</accession>
<keyword evidence="3 5" id="KW-0378">Hydrolase</keyword>
<organism evidence="7 8">
    <name type="scientific">Flavobacterium fontis</name>
    <dbReference type="NCBI Taxonomy" id="1124188"/>
    <lineage>
        <taxon>Bacteria</taxon>
        <taxon>Pseudomonadati</taxon>
        <taxon>Bacteroidota</taxon>
        <taxon>Flavobacteriia</taxon>
        <taxon>Flavobacteriales</taxon>
        <taxon>Flavobacteriaceae</taxon>
        <taxon>Flavobacterium</taxon>
    </lineage>
</organism>
<dbReference type="Pfam" id="PF00293">
    <property type="entry name" value="NUDIX"/>
    <property type="match status" value="1"/>
</dbReference>
<dbReference type="InterPro" id="IPR020084">
    <property type="entry name" value="NUDIX_hydrolase_CS"/>
</dbReference>
<evidence type="ECO:0000259" key="6">
    <source>
        <dbReference type="PROSITE" id="PS51462"/>
    </source>
</evidence>
<dbReference type="EMBL" id="FQVQ01000018">
    <property type="protein sequence ID" value="SHF76239.1"/>
    <property type="molecule type" value="Genomic_DNA"/>
</dbReference>
<evidence type="ECO:0000313" key="7">
    <source>
        <dbReference type="EMBL" id="SHF76239.1"/>
    </source>
</evidence>
<dbReference type="RefSeq" id="WP_073365107.1">
    <property type="nucleotide sequence ID" value="NZ_FQVQ01000018.1"/>
</dbReference>
<name>A0A1M5EAI4_9FLAO</name>
<sequence length="169" mass="19104">MLFQFCPHCTSAKITETKAYRIACNHCGFVYYHNVAAAVAVVLRYHDQVLFTVRQKDPDAGTLDLPGGFIDPGERAEAAACREIKEELGIILDPRKLKYVTTAANDYLYKTVHYKTLDIFFEYELEHPELGITAPDEIAALQWCHPPTMDLNTIGFISIRKVIGECYSI</sequence>
<evidence type="ECO:0000256" key="4">
    <source>
        <dbReference type="ARBA" id="ARBA00022842"/>
    </source>
</evidence>
<dbReference type="PROSITE" id="PS51462">
    <property type="entry name" value="NUDIX"/>
    <property type="match status" value="1"/>
</dbReference>
<dbReference type="Gene3D" id="3.90.79.10">
    <property type="entry name" value="Nucleoside Triphosphate Pyrophosphohydrolase"/>
    <property type="match status" value="1"/>
</dbReference>
<dbReference type="OrthoDB" id="9786141at2"/>
<dbReference type="Proteomes" id="UP000184147">
    <property type="component" value="Unassembled WGS sequence"/>
</dbReference>
<comment type="cofactor">
    <cofactor evidence="1">
        <name>Mg(2+)</name>
        <dbReference type="ChEBI" id="CHEBI:18420"/>
    </cofactor>
</comment>
<gene>
    <name evidence="7" type="ORF">SAMN05444377_11834</name>
</gene>
<dbReference type="SUPFAM" id="SSF55811">
    <property type="entry name" value="Nudix"/>
    <property type="match status" value="1"/>
</dbReference>
<dbReference type="InterPro" id="IPR020476">
    <property type="entry name" value="Nudix_hydrolase"/>
</dbReference>
<evidence type="ECO:0000256" key="5">
    <source>
        <dbReference type="RuleBase" id="RU003476"/>
    </source>
</evidence>
<dbReference type="InterPro" id="IPR000086">
    <property type="entry name" value="NUDIX_hydrolase_dom"/>
</dbReference>
<keyword evidence="8" id="KW-1185">Reference proteome</keyword>
<dbReference type="InterPro" id="IPR015797">
    <property type="entry name" value="NUDIX_hydrolase-like_dom_sf"/>
</dbReference>
<dbReference type="CDD" id="cd04681">
    <property type="entry name" value="NUDIX_Hydrolase"/>
    <property type="match status" value="1"/>
</dbReference>
<dbReference type="PRINTS" id="PR00502">
    <property type="entry name" value="NUDIXFAMILY"/>
</dbReference>
<reference evidence="7 8" key="1">
    <citation type="submission" date="2016-11" db="EMBL/GenBank/DDBJ databases">
        <authorList>
            <person name="Jaros S."/>
            <person name="Januszkiewicz K."/>
            <person name="Wedrychowicz H."/>
        </authorList>
    </citation>
    <scope>NUCLEOTIDE SEQUENCE [LARGE SCALE GENOMIC DNA]</scope>
    <source>
        <strain evidence="7 8">DSM 25660</strain>
    </source>
</reference>
<dbReference type="GO" id="GO:0046872">
    <property type="term" value="F:metal ion binding"/>
    <property type="evidence" value="ECO:0007669"/>
    <property type="project" value="UniProtKB-KW"/>
</dbReference>
<evidence type="ECO:0000256" key="3">
    <source>
        <dbReference type="ARBA" id="ARBA00022801"/>
    </source>
</evidence>
<evidence type="ECO:0000256" key="2">
    <source>
        <dbReference type="ARBA" id="ARBA00022723"/>
    </source>
</evidence>
<feature type="domain" description="Nudix hydrolase" evidence="6">
    <location>
        <begin position="33"/>
        <end position="169"/>
    </location>
</feature>
<dbReference type="InterPro" id="IPR050241">
    <property type="entry name" value="NAD-cap_RNA_hydrolase_NudC"/>
</dbReference>
<comment type="similarity">
    <text evidence="5">Belongs to the Nudix hydrolase family.</text>
</comment>
<keyword evidence="4" id="KW-0460">Magnesium</keyword>
<evidence type="ECO:0000256" key="1">
    <source>
        <dbReference type="ARBA" id="ARBA00001946"/>
    </source>
</evidence>